<dbReference type="EMBL" id="JACHVB010000043">
    <property type="protein sequence ID" value="MBC2595552.1"/>
    <property type="molecule type" value="Genomic_DNA"/>
</dbReference>
<evidence type="ECO:0000313" key="2">
    <source>
        <dbReference type="Proteomes" id="UP000546464"/>
    </source>
</evidence>
<dbReference type="Proteomes" id="UP000546464">
    <property type="component" value="Unassembled WGS sequence"/>
</dbReference>
<comment type="caution">
    <text evidence="1">The sequence shown here is derived from an EMBL/GenBank/DDBJ whole genome shotgun (WGS) entry which is preliminary data.</text>
</comment>
<name>A0A842HGK4_9BACT</name>
<reference evidence="1 2" key="1">
    <citation type="submission" date="2020-07" db="EMBL/GenBank/DDBJ databases">
        <authorList>
            <person name="Feng X."/>
        </authorList>
    </citation>
    <scope>NUCLEOTIDE SEQUENCE [LARGE SCALE GENOMIC DNA]</scope>
    <source>
        <strain evidence="1 2">JCM31066</strain>
    </source>
</reference>
<sequence length="210" mass="23881">MEWILLAVVGGAFVIVCVAAVMTHLRNFRKMEVQMRQLGETLGLELTVPPASMLGLYRRNPTLYGRFRGREISIFPKGYGLDNTRQTDIAIRVATRAPSKLRFTVARQKALAKLGQVGRLKYTPTGDPDFDREFSIRSNDPEKVASFFGRERQRVFETEWVEGNGFLELSDGTLTYLEFGLPYDESKRLVLEHMAVRCCDLAEELDLLRG</sequence>
<organism evidence="1 2">
    <name type="scientific">Ruficoccus amylovorans</name>
    <dbReference type="NCBI Taxonomy" id="1804625"/>
    <lineage>
        <taxon>Bacteria</taxon>
        <taxon>Pseudomonadati</taxon>
        <taxon>Verrucomicrobiota</taxon>
        <taxon>Opitutia</taxon>
        <taxon>Puniceicoccales</taxon>
        <taxon>Cerasicoccaceae</taxon>
        <taxon>Ruficoccus</taxon>
    </lineage>
</organism>
<dbReference type="RefSeq" id="WP_185676503.1">
    <property type="nucleotide sequence ID" value="NZ_JACHVB010000043.1"/>
</dbReference>
<dbReference type="AlphaFoldDB" id="A0A842HGK4"/>
<accession>A0A842HGK4</accession>
<evidence type="ECO:0000313" key="1">
    <source>
        <dbReference type="EMBL" id="MBC2595552.1"/>
    </source>
</evidence>
<gene>
    <name evidence="1" type="ORF">H5P28_14895</name>
</gene>
<proteinExistence type="predicted"/>
<keyword evidence="2" id="KW-1185">Reference proteome</keyword>
<protein>
    <submittedName>
        <fullName evidence="1">Uncharacterized protein</fullName>
    </submittedName>
</protein>